<evidence type="ECO:0000256" key="4">
    <source>
        <dbReference type="ARBA" id="ARBA00022989"/>
    </source>
</evidence>
<evidence type="ECO:0000313" key="9">
    <source>
        <dbReference type="Proteomes" id="UP000470302"/>
    </source>
</evidence>
<gene>
    <name evidence="8" type="ORF">GTP91_02175</name>
</gene>
<evidence type="ECO:0000256" key="6">
    <source>
        <dbReference type="SAM" id="SignalP"/>
    </source>
</evidence>
<feature type="domain" description="Single Cache" evidence="7">
    <location>
        <begin position="31"/>
        <end position="105"/>
    </location>
</feature>
<keyword evidence="5" id="KW-0472">Membrane</keyword>
<organism evidence="8 9">
    <name type="scientific">Duganella vulcania</name>
    <dbReference type="NCBI Taxonomy" id="2692166"/>
    <lineage>
        <taxon>Bacteria</taxon>
        <taxon>Pseudomonadati</taxon>
        <taxon>Pseudomonadota</taxon>
        <taxon>Betaproteobacteria</taxon>
        <taxon>Burkholderiales</taxon>
        <taxon>Oxalobacteraceae</taxon>
        <taxon>Telluria group</taxon>
        <taxon>Duganella</taxon>
    </lineage>
</organism>
<sequence length="153" mass="17200">MILRNQLIASLVLSCALLPSVQAAEFATKPEAEAMVHKALKFLKANGKEKTYSEIDRKDGPFVDRDLYLTVYGMDGVVRAHGANPKMIGKNLMEIKDVDGKAFVKERVELAKKKQPFWQDYKFTNPVSKQIEPKAMYCVPEDDMVVCGGVYLK</sequence>
<dbReference type="GO" id="GO:0005886">
    <property type="term" value="C:plasma membrane"/>
    <property type="evidence" value="ECO:0007669"/>
    <property type="project" value="UniProtKB-SubCell"/>
</dbReference>
<keyword evidence="6" id="KW-0732">Signal</keyword>
<keyword evidence="2" id="KW-1003">Cell membrane</keyword>
<name>A0A845FXM1_9BURK</name>
<proteinExistence type="predicted"/>
<comment type="caution">
    <text evidence="8">The sequence shown here is derived from an EMBL/GenBank/DDBJ whole genome shotgun (WGS) entry which is preliminary data.</text>
</comment>
<dbReference type="SMART" id="SM01049">
    <property type="entry name" value="Cache_2"/>
    <property type="match status" value="1"/>
</dbReference>
<evidence type="ECO:0000259" key="7">
    <source>
        <dbReference type="SMART" id="SM01049"/>
    </source>
</evidence>
<dbReference type="EMBL" id="WWCW01000003">
    <property type="protein sequence ID" value="MYM85982.1"/>
    <property type="molecule type" value="Genomic_DNA"/>
</dbReference>
<evidence type="ECO:0000256" key="2">
    <source>
        <dbReference type="ARBA" id="ARBA00022475"/>
    </source>
</evidence>
<reference evidence="8 9" key="1">
    <citation type="submission" date="2020-01" db="EMBL/GenBank/DDBJ databases">
        <title>Novel species isolated from a subtropical stream in China.</title>
        <authorList>
            <person name="Lu H."/>
        </authorList>
    </citation>
    <scope>NUCLEOTIDE SEQUENCE [LARGE SCALE GENOMIC DNA]</scope>
    <source>
        <strain evidence="8 9">FT82W</strain>
    </source>
</reference>
<evidence type="ECO:0000313" key="8">
    <source>
        <dbReference type="EMBL" id="MYM85982.1"/>
    </source>
</evidence>
<evidence type="ECO:0000256" key="5">
    <source>
        <dbReference type="ARBA" id="ARBA00023136"/>
    </source>
</evidence>
<comment type="subcellular location">
    <subcellularLocation>
        <location evidence="1">Cell membrane</location>
        <topology evidence="1">Multi-pass membrane protein</topology>
    </subcellularLocation>
</comment>
<dbReference type="RefSeq" id="WP_161095283.1">
    <property type="nucleotide sequence ID" value="NZ_WWCW01000003.1"/>
</dbReference>
<feature type="signal peptide" evidence="6">
    <location>
        <begin position="1"/>
        <end position="23"/>
    </location>
</feature>
<dbReference type="Proteomes" id="UP000470302">
    <property type="component" value="Unassembled WGS sequence"/>
</dbReference>
<evidence type="ECO:0000256" key="3">
    <source>
        <dbReference type="ARBA" id="ARBA00022692"/>
    </source>
</evidence>
<dbReference type="InterPro" id="IPR033480">
    <property type="entry name" value="sCache_2"/>
</dbReference>
<dbReference type="AlphaFoldDB" id="A0A845FXM1"/>
<protein>
    <submittedName>
        <fullName evidence="8">Histidine kinase</fullName>
    </submittedName>
</protein>
<accession>A0A845FXM1</accession>
<keyword evidence="8" id="KW-0418">Kinase</keyword>
<dbReference type="PROSITE" id="PS51257">
    <property type="entry name" value="PROKAR_LIPOPROTEIN"/>
    <property type="match status" value="1"/>
</dbReference>
<dbReference type="Gene3D" id="3.30.450.20">
    <property type="entry name" value="PAS domain"/>
    <property type="match status" value="1"/>
</dbReference>
<dbReference type="GO" id="GO:0016301">
    <property type="term" value="F:kinase activity"/>
    <property type="evidence" value="ECO:0007669"/>
    <property type="project" value="UniProtKB-KW"/>
</dbReference>
<keyword evidence="4" id="KW-1133">Transmembrane helix</keyword>
<feature type="chain" id="PRO_5032295220" evidence="6">
    <location>
        <begin position="24"/>
        <end position="153"/>
    </location>
</feature>
<dbReference type="Pfam" id="PF17200">
    <property type="entry name" value="sCache_2"/>
    <property type="match status" value="1"/>
</dbReference>
<keyword evidence="3" id="KW-0812">Transmembrane</keyword>
<keyword evidence="8" id="KW-0808">Transferase</keyword>
<evidence type="ECO:0000256" key="1">
    <source>
        <dbReference type="ARBA" id="ARBA00004651"/>
    </source>
</evidence>